<dbReference type="RefSeq" id="WP_277444295.1">
    <property type="nucleotide sequence ID" value="NZ_JAKOAV010000020.1"/>
</dbReference>
<feature type="transmembrane region" description="Helical" evidence="6">
    <location>
        <begin position="105"/>
        <end position="123"/>
    </location>
</feature>
<feature type="transmembrane region" description="Helical" evidence="6">
    <location>
        <begin position="144"/>
        <end position="163"/>
    </location>
</feature>
<dbReference type="GO" id="GO:0005886">
    <property type="term" value="C:plasma membrane"/>
    <property type="evidence" value="ECO:0007669"/>
    <property type="project" value="UniProtKB-SubCell"/>
</dbReference>
<evidence type="ECO:0000259" key="7">
    <source>
        <dbReference type="PROSITE" id="PS50850"/>
    </source>
</evidence>
<reference evidence="8" key="1">
    <citation type="submission" date="2022-02" db="EMBL/GenBank/DDBJ databases">
        <authorList>
            <person name="Leng L."/>
        </authorList>
    </citation>
    <scope>NUCLEOTIDE SEQUENCE</scope>
    <source>
        <strain evidence="8">JI</strain>
    </source>
</reference>
<keyword evidence="9" id="KW-1185">Reference proteome</keyword>
<keyword evidence="5 6" id="KW-0472">Membrane</keyword>
<dbReference type="InterPro" id="IPR036259">
    <property type="entry name" value="MFS_trans_sf"/>
</dbReference>
<evidence type="ECO:0000313" key="9">
    <source>
        <dbReference type="Proteomes" id="UP001154312"/>
    </source>
</evidence>
<feature type="transmembrane region" description="Helical" evidence="6">
    <location>
        <begin position="82"/>
        <end position="99"/>
    </location>
</feature>
<sequence>MHKPKQNKFEFKWSGLEQRLKRLLLVILLFTIANSSNQFLILRASDAGVPTTGVLLLYLVFYSVSSLSAYPAGHLSDRLGRKGLLVSGYLLYSVVYLGFVQSNSWYWLLFALYGIYTGLTKGVEKALVADVAPQNLKASALGMYSMIVGIGLLPASLLTGWLWNEFGAAVPFYFNSGR</sequence>
<feature type="domain" description="Major facilitator superfamily (MFS) profile" evidence="7">
    <location>
        <begin position="1"/>
        <end position="178"/>
    </location>
</feature>
<keyword evidence="3 6" id="KW-0812">Transmembrane</keyword>
<dbReference type="Proteomes" id="UP001154312">
    <property type="component" value="Unassembled WGS sequence"/>
</dbReference>
<dbReference type="GO" id="GO:0022857">
    <property type="term" value="F:transmembrane transporter activity"/>
    <property type="evidence" value="ECO:0007669"/>
    <property type="project" value="InterPro"/>
</dbReference>
<protein>
    <submittedName>
        <fullName evidence="8">MFS transporter</fullName>
    </submittedName>
</protein>
<evidence type="ECO:0000256" key="2">
    <source>
        <dbReference type="ARBA" id="ARBA00022448"/>
    </source>
</evidence>
<keyword evidence="4 6" id="KW-1133">Transmembrane helix</keyword>
<accession>A0A9X4H6H3</accession>
<dbReference type="PROSITE" id="PS50850">
    <property type="entry name" value="MFS"/>
    <property type="match status" value="1"/>
</dbReference>
<keyword evidence="2" id="KW-0813">Transport</keyword>
<comment type="subcellular location">
    <subcellularLocation>
        <location evidence="1">Cell membrane</location>
        <topology evidence="1">Multi-pass membrane protein</topology>
    </subcellularLocation>
</comment>
<dbReference type="EMBL" id="JAKOAV010000020">
    <property type="protein sequence ID" value="MDF9408888.1"/>
    <property type="molecule type" value="Genomic_DNA"/>
</dbReference>
<dbReference type="InterPro" id="IPR011701">
    <property type="entry name" value="MFS"/>
</dbReference>
<organism evidence="8 9">
    <name type="scientific">Pelotomaculum isophthalicicum JI</name>
    <dbReference type="NCBI Taxonomy" id="947010"/>
    <lineage>
        <taxon>Bacteria</taxon>
        <taxon>Bacillati</taxon>
        <taxon>Bacillota</taxon>
        <taxon>Clostridia</taxon>
        <taxon>Eubacteriales</taxon>
        <taxon>Desulfotomaculaceae</taxon>
        <taxon>Pelotomaculum</taxon>
    </lineage>
</organism>
<evidence type="ECO:0000256" key="4">
    <source>
        <dbReference type="ARBA" id="ARBA00022989"/>
    </source>
</evidence>
<dbReference type="AlphaFoldDB" id="A0A9X4H6H3"/>
<comment type="caution">
    <text evidence="8">The sequence shown here is derived from an EMBL/GenBank/DDBJ whole genome shotgun (WGS) entry which is preliminary data.</text>
</comment>
<dbReference type="PANTHER" id="PTHR23518">
    <property type="entry name" value="C-METHYLTRANSFERASE"/>
    <property type="match status" value="1"/>
</dbReference>
<evidence type="ECO:0000256" key="1">
    <source>
        <dbReference type="ARBA" id="ARBA00004651"/>
    </source>
</evidence>
<evidence type="ECO:0000256" key="5">
    <source>
        <dbReference type="ARBA" id="ARBA00023136"/>
    </source>
</evidence>
<feature type="transmembrane region" description="Helical" evidence="6">
    <location>
        <begin position="51"/>
        <end position="70"/>
    </location>
</feature>
<name>A0A9X4H6H3_9FIRM</name>
<dbReference type="SUPFAM" id="SSF103473">
    <property type="entry name" value="MFS general substrate transporter"/>
    <property type="match status" value="1"/>
</dbReference>
<dbReference type="PANTHER" id="PTHR23518:SF2">
    <property type="entry name" value="MAJOR FACILITATOR SUPERFAMILY TRANSPORTER"/>
    <property type="match status" value="1"/>
</dbReference>
<proteinExistence type="predicted"/>
<evidence type="ECO:0000313" key="8">
    <source>
        <dbReference type="EMBL" id="MDF9408888.1"/>
    </source>
</evidence>
<dbReference type="InterPro" id="IPR020846">
    <property type="entry name" value="MFS_dom"/>
</dbReference>
<evidence type="ECO:0000256" key="6">
    <source>
        <dbReference type="SAM" id="Phobius"/>
    </source>
</evidence>
<evidence type="ECO:0000256" key="3">
    <source>
        <dbReference type="ARBA" id="ARBA00022692"/>
    </source>
</evidence>
<dbReference type="Pfam" id="PF07690">
    <property type="entry name" value="MFS_1"/>
    <property type="match status" value="1"/>
</dbReference>
<dbReference type="Gene3D" id="1.20.1250.20">
    <property type="entry name" value="MFS general substrate transporter like domains"/>
    <property type="match status" value="1"/>
</dbReference>
<gene>
    <name evidence="8" type="ORF">L7E55_11055</name>
</gene>